<dbReference type="InterPro" id="IPR001753">
    <property type="entry name" value="Enoyl-CoA_hydra/iso"/>
</dbReference>
<keyword evidence="5" id="KW-0413">Isomerase</keyword>
<evidence type="ECO:0000256" key="2">
    <source>
        <dbReference type="ARBA" id="ARBA00005254"/>
    </source>
</evidence>
<dbReference type="AlphaFoldDB" id="A0A0C9T716"/>
<dbReference type="OrthoDB" id="14970at2759"/>
<evidence type="ECO:0000256" key="3">
    <source>
        <dbReference type="ARBA" id="ARBA00022832"/>
    </source>
</evidence>
<evidence type="ECO:0000313" key="7">
    <source>
        <dbReference type="Proteomes" id="UP000053263"/>
    </source>
</evidence>
<dbReference type="GO" id="GO:0005739">
    <property type="term" value="C:mitochondrion"/>
    <property type="evidence" value="ECO:0007669"/>
    <property type="project" value="TreeGrafter"/>
</dbReference>
<dbReference type="GO" id="GO:0006635">
    <property type="term" value="P:fatty acid beta-oxidation"/>
    <property type="evidence" value="ECO:0007669"/>
    <property type="project" value="UniProtKB-UniPathway"/>
</dbReference>
<sequence length="284" mass="30431">MSNFSTEFVKVTEPVPHVLLVELARAPVNAFNEAFWTQYGQVFDNISASTNDVRAIVLASALPKIFASGIDLTALDHINNLHPEPARRAFELRSHVKAFQNSIAAPERCPIPVIVAVNGPVYGLGVDIISACDVRYASSDATFAIKEVDVGLAADIGSLAHLPKITGNTSLLRELALSARTFSVVEAEKLGLVSKVVDGGRDAVVKEALSLAKLIASKSPVAVLGTKHLLMHARDHSVAENMDYTVAWNAAMLQTGDLSASFKALTAKPKRQPQYEGLKLPAKL</sequence>
<dbReference type="Proteomes" id="UP000053263">
    <property type="component" value="Unassembled WGS sequence"/>
</dbReference>
<dbReference type="SUPFAM" id="SSF52096">
    <property type="entry name" value="ClpP/crotonase"/>
    <property type="match status" value="1"/>
</dbReference>
<evidence type="ECO:0000256" key="4">
    <source>
        <dbReference type="ARBA" id="ARBA00023098"/>
    </source>
</evidence>
<dbReference type="PANTHER" id="PTHR43149:SF1">
    <property type="entry name" value="DELTA(3,5)-DELTA(2,4)-DIENOYL-COA ISOMERASE, MITOCHONDRIAL"/>
    <property type="match status" value="1"/>
</dbReference>
<evidence type="ECO:0008006" key="8">
    <source>
        <dbReference type="Google" id="ProtNLM"/>
    </source>
</evidence>
<dbReference type="Gene3D" id="3.90.226.10">
    <property type="entry name" value="2-enoyl-CoA Hydratase, Chain A, domain 1"/>
    <property type="match status" value="1"/>
</dbReference>
<reference evidence="6 7" key="1">
    <citation type="submission" date="2014-06" db="EMBL/GenBank/DDBJ databases">
        <title>Evolutionary Origins and Diversification of the Mycorrhizal Mutualists.</title>
        <authorList>
            <consortium name="DOE Joint Genome Institute"/>
            <consortium name="Mycorrhizal Genomics Consortium"/>
            <person name="Kohler A."/>
            <person name="Kuo A."/>
            <person name="Nagy L.G."/>
            <person name="Floudas D."/>
            <person name="Copeland A."/>
            <person name="Barry K.W."/>
            <person name="Cichocki N."/>
            <person name="Veneault-Fourrey C."/>
            <person name="LaButti K."/>
            <person name="Lindquist E.A."/>
            <person name="Lipzen A."/>
            <person name="Lundell T."/>
            <person name="Morin E."/>
            <person name="Murat C."/>
            <person name="Riley R."/>
            <person name="Ohm R."/>
            <person name="Sun H."/>
            <person name="Tunlid A."/>
            <person name="Henrissat B."/>
            <person name="Grigoriev I.V."/>
            <person name="Hibbett D.S."/>
            <person name="Martin F."/>
        </authorList>
    </citation>
    <scope>NUCLEOTIDE SEQUENCE [LARGE SCALE GENOMIC DNA]</scope>
    <source>
        <strain evidence="6 7">FD-325 SS-3</strain>
    </source>
</reference>
<keyword evidence="7" id="KW-1185">Reference proteome</keyword>
<accession>A0A0C9T716</accession>
<dbReference type="EMBL" id="KN832573">
    <property type="protein sequence ID" value="KII83928.1"/>
    <property type="molecule type" value="Genomic_DNA"/>
</dbReference>
<dbReference type="Pfam" id="PF00378">
    <property type="entry name" value="ECH_1"/>
    <property type="match status" value="1"/>
</dbReference>
<dbReference type="FunFam" id="1.10.12.10:FF:000004">
    <property type="entry name" value="Delta3,5-delta2,4-dienoyl-CoA isomerase"/>
    <property type="match status" value="1"/>
</dbReference>
<dbReference type="InterPro" id="IPR029045">
    <property type="entry name" value="ClpP/crotonase-like_dom_sf"/>
</dbReference>
<dbReference type="InterPro" id="IPR045002">
    <property type="entry name" value="Ech1-like"/>
</dbReference>
<organism evidence="6 7">
    <name type="scientific">Plicaturopsis crispa FD-325 SS-3</name>
    <dbReference type="NCBI Taxonomy" id="944288"/>
    <lineage>
        <taxon>Eukaryota</taxon>
        <taxon>Fungi</taxon>
        <taxon>Dikarya</taxon>
        <taxon>Basidiomycota</taxon>
        <taxon>Agaricomycotina</taxon>
        <taxon>Agaricomycetes</taxon>
        <taxon>Agaricomycetidae</taxon>
        <taxon>Amylocorticiales</taxon>
        <taxon>Amylocorticiaceae</taxon>
        <taxon>Plicatura</taxon>
        <taxon>Plicaturopsis crispa</taxon>
    </lineage>
</organism>
<dbReference type="GO" id="GO:0051750">
    <property type="term" value="F:delta(3,5)-delta(2,4)-dienoyl-CoA isomerase activity"/>
    <property type="evidence" value="ECO:0007669"/>
    <property type="project" value="TreeGrafter"/>
</dbReference>
<evidence type="ECO:0000256" key="5">
    <source>
        <dbReference type="ARBA" id="ARBA00023235"/>
    </source>
</evidence>
<comment type="pathway">
    <text evidence="1">Lipid metabolism; fatty acid beta-oxidation.</text>
</comment>
<dbReference type="UniPathway" id="UPA00659"/>
<keyword evidence="4" id="KW-0443">Lipid metabolism</keyword>
<dbReference type="PANTHER" id="PTHR43149">
    <property type="entry name" value="ENOYL-COA HYDRATASE"/>
    <property type="match status" value="1"/>
</dbReference>
<dbReference type="HOGENOM" id="CLU_009834_7_0_1"/>
<protein>
    <recommendedName>
        <fullName evidence="8">ClpP/crotonase</fullName>
    </recommendedName>
</protein>
<evidence type="ECO:0000256" key="1">
    <source>
        <dbReference type="ARBA" id="ARBA00005005"/>
    </source>
</evidence>
<comment type="similarity">
    <text evidence="2">Belongs to the enoyl-CoA hydratase/isomerase family.</text>
</comment>
<gene>
    <name evidence="6" type="ORF">PLICRDRAFT_168445</name>
</gene>
<dbReference type="Gene3D" id="1.10.12.10">
    <property type="entry name" value="Lyase 2-enoyl-coa Hydratase, Chain A, domain 2"/>
    <property type="match status" value="1"/>
</dbReference>
<dbReference type="CDD" id="cd06558">
    <property type="entry name" value="crotonase-like"/>
    <property type="match status" value="1"/>
</dbReference>
<dbReference type="InterPro" id="IPR014748">
    <property type="entry name" value="Enoyl-CoA_hydra_C"/>
</dbReference>
<keyword evidence="3" id="KW-0276">Fatty acid metabolism</keyword>
<evidence type="ECO:0000313" key="6">
    <source>
        <dbReference type="EMBL" id="KII83928.1"/>
    </source>
</evidence>
<name>A0A0C9T716_PLICR</name>
<proteinExistence type="inferred from homology"/>